<comment type="caution">
    <text evidence="2">The sequence shown here is derived from an EMBL/GenBank/DDBJ whole genome shotgun (WGS) entry which is preliminary data.</text>
</comment>
<dbReference type="Proteomes" id="UP001219525">
    <property type="component" value="Unassembled WGS sequence"/>
</dbReference>
<dbReference type="AlphaFoldDB" id="A0AAD6YGA4"/>
<name>A0AAD6YGA4_9AGAR</name>
<reference evidence="2" key="1">
    <citation type="submission" date="2023-03" db="EMBL/GenBank/DDBJ databases">
        <title>Massive genome expansion in bonnet fungi (Mycena s.s.) driven by repeated elements and novel gene families across ecological guilds.</title>
        <authorList>
            <consortium name="Lawrence Berkeley National Laboratory"/>
            <person name="Harder C.B."/>
            <person name="Miyauchi S."/>
            <person name="Viragh M."/>
            <person name="Kuo A."/>
            <person name="Thoen E."/>
            <person name="Andreopoulos B."/>
            <person name="Lu D."/>
            <person name="Skrede I."/>
            <person name="Drula E."/>
            <person name="Henrissat B."/>
            <person name="Morin E."/>
            <person name="Kohler A."/>
            <person name="Barry K."/>
            <person name="LaButti K."/>
            <person name="Morin E."/>
            <person name="Salamov A."/>
            <person name="Lipzen A."/>
            <person name="Mereny Z."/>
            <person name="Hegedus B."/>
            <person name="Baldrian P."/>
            <person name="Stursova M."/>
            <person name="Weitz H."/>
            <person name="Taylor A."/>
            <person name="Grigoriev I.V."/>
            <person name="Nagy L.G."/>
            <person name="Martin F."/>
            <person name="Kauserud H."/>
        </authorList>
    </citation>
    <scope>NUCLEOTIDE SEQUENCE</scope>
    <source>
        <strain evidence="2">9144</strain>
    </source>
</reference>
<feature type="compositionally biased region" description="Basic and acidic residues" evidence="1">
    <location>
        <begin position="219"/>
        <end position="228"/>
    </location>
</feature>
<evidence type="ECO:0000313" key="2">
    <source>
        <dbReference type="EMBL" id="KAJ7212058.1"/>
    </source>
</evidence>
<dbReference type="EMBL" id="JARJCW010000024">
    <property type="protein sequence ID" value="KAJ7212058.1"/>
    <property type="molecule type" value="Genomic_DNA"/>
</dbReference>
<keyword evidence="3" id="KW-1185">Reference proteome</keyword>
<evidence type="ECO:0000313" key="3">
    <source>
        <dbReference type="Proteomes" id="UP001219525"/>
    </source>
</evidence>
<feature type="region of interest" description="Disordered" evidence="1">
    <location>
        <begin position="219"/>
        <end position="238"/>
    </location>
</feature>
<proteinExistence type="predicted"/>
<gene>
    <name evidence="2" type="ORF">GGX14DRAFT_393685</name>
</gene>
<organism evidence="2 3">
    <name type="scientific">Mycena pura</name>
    <dbReference type="NCBI Taxonomy" id="153505"/>
    <lineage>
        <taxon>Eukaryota</taxon>
        <taxon>Fungi</taxon>
        <taxon>Dikarya</taxon>
        <taxon>Basidiomycota</taxon>
        <taxon>Agaricomycotina</taxon>
        <taxon>Agaricomycetes</taxon>
        <taxon>Agaricomycetidae</taxon>
        <taxon>Agaricales</taxon>
        <taxon>Marasmiineae</taxon>
        <taxon>Mycenaceae</taxon>
        <taxon>Mycena</taxon>
    </lineage>
</organism>
<evidence type="ECO:0000256" key="1">
    <source>
        <dbReference type="SAM" id="MobiDB-lite"/>
    </source>
</evidence>
<sequence length="238" mass="25852">MIASVVLSVCFLAETLLVAFLVFRRENKNWILPTSNNQLQLANPQAIIPTQGNGMYPDPADRRTSALPMQSLYSIAPSDSFLSRMKQLPVAPSSPDAESTIDIAIEQASPLLHAQFSASPSTVLGTPIPSSNVFTGTAGRQTWVAGTNLDRQTIICTRTPPLYSQSNRERGFRVVSMAAVQGNSDGRLLSTSMDPANETFAMQQLVAGLRARVHELELQNDMPRDSSRCKSSPPGYKS</sequence>
<protein>
    <submittedName>
        <fullName evidence="2">Uncharacterized protein</fullName>
    </submittedName>
</protein>
<accession>A0AAD6YGA4</accession>